<keyword evidence="1" id="KW-0547">Nucleotide-binding</keyword>
<dbReference type="GO" id="GO:0005525">
    <property type="term" value="F:GTP binding"/>
    <property type="evidence" value="ECO:0007669"/>
    <property type="project" value="UniProtKB-KW"/>
</dbReference>
<evidence type="ECO:0000313" key="6">
    <source>
        <dbReference type="EMBL" id="CAB4691518.1"/>
    </source>
</evidence>
<dbReference type="HAMAP" id="MF_00636">
    <property type="entry name" value="RapZ_like"/>
    <property type="match status" value="1"/>
</dbReference>
<dbReference type="InterPro" id="IPR053931">
    <property type="entry name" value="RapZ_C"/>
</dbReference>
<dbReference type="EMBL" id="CAEZXL010000145">
    <property type="protein sequence ID" value="CAB4691518.1"/>
    <property type="molecule type" value="Genomic_DNA"/>
</dbReference>
<keyword evidence="3" id="KW-0342">GTP-binding</keyword>
<dbReference type="SUPFAM" id="SSF52540">
    <property type="entry name" value="P-loop containing nucleoside triphosphate hydrolases"/>
    <property type="match status" value="1"/>
</dbReference>
<dbReference type="InterPro" id="IPR053930">
    <property type="entry name" value="RapZ-like_N"/>
</dbReference>
<dbReference type="InterPro" id="IPR005337">
    <property type="entry name" value="RapZ-like"/>
</dbReference>
<gene>
    <name evidence="6" type="ORF">UFOPK2373_00824</name>
</gene>
<evidence type="ECO:0000259" key="4">
    <source>
        <dbReference type="Pfam" id="PF03668"/>
    </source>
</evidence>
<feature type="domain" description="RapZ-like N-terminal" evidence="4">
    <location>
        <begin position="8"/>
        <end position="162"/>
    </location>
</feature>
<keyword evidence="2" id="KW-0067">ATP-binding</keyword>
<sequence length="291" mass="32505">MNQDKSYELLIVTGMSGAGRSTVGKALEDMDWYVVDNLPPQMIKPMAELFSHSDRELPRLAVVIDARGGELFLDLSEHINLLRQSNVNAQVLFLEANDATLVKRYEQVRRPHPLQGNGTITDGIDAERTRLLPLREQADFVIDSSELNVYQLSAKISESFSSAESKKLNLMIQSFGFKYGAPSDADLIADMRFLPNPFWDESLRPFTGEDHQVADFVLSQDGAEEFITNYVAALQPVLRGYLKENRKHASIAFGCTGGKHRSVATAIEVAKRLAVIEGVEVRLKHRDLGKE</sequence>
<dbReference type="PANTHER" id="PTHR30448">
    <property type="entry name" value="RNASE ADAPTER PROTEIN RAPZ"/>
    <property type="match status" value="1"/>
</dbReference>
<name>A0A6J6P4G3_9ZZZZ</name>
<dbReference type="Gene3D" id="3.40.50.300">
    <property type="entry name" value="P-loop containing nucleotide triphosphate hydrolases"/>
    <property type="match status" value="1"/>
</dbReference>
<dbReference type="InterPro" id="IPR027417">
    <property type="entry name" value="P-loop_NTPase"/>
</dbReference>
<dbReference type="PIRSF" id="PIRSF005052">
    <property type="entry name" value="P-loopkin"/>
    <property type="match status" value="1"/>
</dbReference>
<feature type="domain" description="RapZ C-terminal" evidence="5">
    <location>
        <begin position="169"/>
        <end position="288"/>
    </location>
</feature>
<protein>
    <submittedName>
        <fullName evidence="6">Unannotated protein</fullName>
    </submittedName>
</protein>
<dbReference type="AlphaFoldDB" id="A0A6J6P4G3"/>
<accession>A0A6J6P4G3</accession>
<dbReference type="GO" id="GO:0005524">
    <property type="term" value="F:ATP binding"/>
    <property type="evidence" value="ECO:0007669"/>
    <property type="project" value="UniProtKB-KW"/>
</dbReference>
<organism evidence="6">
    <name type="scientific">freshwater metagenome</name>
    <dbReference type="NCBI Taxonomy" id="449393"/>
    <lineage>
        <taxon>unclassified sequences</taxon>
        <taxon>metagenomes</taxon>
        <taxon>ecological metagenomes</taxon>
    </lineage>
</organism>
<dbReference type="PANTHER" id="PTHR30448:SF0">
    <property type="entry name" value="RNASE ADAPTER PROTEIN RAPZ"/>
    <property type="match status" value="1"/>
</dbReference>
<evidence type="ECO:0000256" key="3">
    <source>
        <dbReference type="ARBA" id="ARBA00023134"/>
    </source>
</evidence>
<evidence type="ECO:0000256" key="2">
    <source>
        <dbReference type="ARBA" id="ARBA00022840"/>
    </source>
</evidence>
<evidence type="ECO:0000259" key="5">
    <source>
        <dbReference type="Pfam" id="PF22740"/>
    </source>
</evidence>
<proteinExistence type="inferred from homology"/>
<dbReference type="Pfam" id="PF22740">
    <property type="entry name" value="PapZ_C"/>
    <property type="match status" value="1"/>
</dbReference>
<dbReference type="Pfam" id="PF03668">
    <property type="entry name" value="RapZ-like_N"/>
    <property type="match status" value="1"/>
</dbReference>
<dbReference type="NCBIfam" id="NF003828">
    <property type="entry name" value="PRK05416.1"/>
    <property type="match status" value="1"/>
</dbReference>
<evidence type="ECO:0000256" key="1">
    <source>
        <dbReference type="ARBA" id="ARBA00022741"/>
    </source>
</evidence>
<reference evidence="6" key="1">
    <citation type="submission" date="2020-05" db="EMBL/GenBank/DDBJ databases">
        <authorList>
            <person name="Chiriac C."/>
            <person name="Salcher M."/>
            <person name="Ghai R."/>
            <person name="Kavagutti S V."/>
        </authorList>
    </citation>
    <scope>NUCLEOTIDE SEQUENCE</scope>
</reference>